<evidence type="ECO:0000313" key="3">
    <source>
        <dbReference type="Proteomes" id="UP000261540"/>
    </source>
</evidence>
<reference evidence="2" key="2">
    <citation type="submission" date="2025-09" db="UniProtKB">
        <authorList>
            <consortium name="Ensembl"/>
        </authorList>
    </citation>
    <scope>IDENTIFICATION</scope>
</reference>
<keyword evidence="3" id="KW-1185">Reference proteome</keyword>
<dbReference type="GeneTree" id="ENSGT01150000288594"/>
<accession>A0A3B3SK74</accession>
<feature type="compositionally biased region" description="Basic and acidic residues" evidence="1">
    <location>
        <begin position="21"/>
        <end position="31"/>
    </location>
</feature>
<sequence>MTQASSAPSRGCGQHWAQPKLESHGIAQDRRGRGRGPPLQQAPCARPSRDQPAVRRPACSGERPDCSEERPACSEERPACSEERPACSEERPACSEERPACSEERPACSEERPAYEEASSYTNRSPFIMGLCQSNGRSYETETTPKSCASRPGLPAALPPRHATSAGRLGVCHH</sequence>
<feature type="compositionally biased region" description="Basic and acidic residues" evidence="1">
    <location>
        <begin position="62"/>
        <end position="107"/>
    </location>
</feature>
<proteinExistence type="predicted"/>
<evidence type="ECO:0000256" key="1">
    <source>
        <dbReference type="SAM" id="MobiDB-lite"/>
    </source>
</evidence>
<feature type="region of interest" description="Disordered" evidence="1">
    <location>
        <begin position="143"/>
        <end position="174"/>
    </location>
</feature>
<dbReference type="Ensembl" id="ENSPKIT00000011249.1">
    <property type="protein sequence ID" value="ENSPKIP00000030431.1"/>
    <property type="gene ID" value="ENSPKIG00000011290.1"/>
</dbReference>
<organism evidence="2 3">
    <name type="scientific">Paramormyrops kingsleyae</name>
    <dbReference type="NCBI Taxonomy" id="1676925"/>
    <lineage>
        <taxon>Eukaryota</taxon>
        <taxon>Metazoa</taxon>
        <taxon>Chordata</taxon>
        <taxon>Craniata</taxon>
        <taxon>Vertebrata</taxon>
        <taxon>Euteleostomi</taxon>
        <taxon>Actinopterygii</taxon>
        <taxon>Neopterygii</taxon>
        <taxon>Teleostei</taxon>
        <taxon>Osteoglossocephala</taxon>
        <taxon>Osteoglossomorpha</taxon>
        <taxon>Osteoglossiformes</taxon>
        <taxon>Mormyridae</taxon>
        <taxon>Paramormyrops</taxon>
    </lineage>
</organism>
<evidence type="ECO:0000313" key="2">
    <source>
        <dbReference type="Ensembl" id="ENSPKIP00000030431.1"/>
    </source>
</evidence>
<feature type="region of interest" description="Disordered" evidence="1">
    <location>
        <begin position="1"/>
        <end position="107"/>
    </location>
</feature>
<dbReference type="AlphaFoldDB" id="A0A3B3SK74"/>
<protein>
    <submittedName>
        <fullName evidence="2">Uncharacterized protein</fullName>
    </submittedName>
</protein>
<reference evidence="2" key="1">
    <citation type="submission" date="2025-08" db="UniProtKB">
        <authorList>
            <consortium name="Ensembl"/>
        </authorList>
    </citation>
    <scope>IDENTIFICATION</scope>
</reference>
<dbReference type="STRING" id="1676925.ENSPKIP00000030431"/>
<name>A0A3B3SK74_9TELE</name>
<dbReference type="Proteomes" id="UP000261540">
    <property type="component" value="Unplaced"/>
</dbReference>